<evidence type="ECO:0000313" key="4">
    <source>
        <dbReference type="WBParaSite" id="BTMF_0001675401-mRNA-1"/>
    </source>
</evidence>
<accession>A0A0R3R9P1</accession>
<keyword evidence="1" id="KW-1133">Transmembrane helix</keyword>
<feature type="transmembrane region" description="Helical" evidence="1">
    <location>
        <begin position="163"/>
        <end position="185"/>
    </location>
</feature>
<sequence length="235" mass="26357">MPRNARNLQNSNEISIANDNYTLNEPLLSKIIQKMHTMIDGNISSSDMSEVKNLLQKYVTERANETLNDLNKIQNSVQAPFAYCSKLINEMRQIIRTTTCGKKFLYKAPILMLFFGLIGFGVGRSMPWSLGVPLIDDSFSKKNLPAFFAPPGLSAKDPTWIGAWWLGYLLIGLLLIGPSTALYFFPVRTKSTIIDGSVKDNGCVDQKDIKISIFDKHRSNDIIESPSIFAKFRGL</sequence>
<dbReference type="EMBL" id="UZAG01021535">
    <property type="protein sequence ID" value="VDO50806.1"/>
    <property type="molecule type" value="Genomic_DNA"/>
</dbReference>
<dbReference type="Pfam" id="PF03137">
    <property type="entry name" value="OATP"/>
    <property type="match status" value="1"/>
</dbReference>
<dbReference type="Proteomes" id="UP000280834">
    <property type="component" value="Unassembled WGS sequence"/>
</dbReference>
<dbReference type="GO" id="GO:0043252">
    <property type="term" value="P:sodium-independent organic anion transport"/>
    <property type="evidence" value="ECO:0007669"/>
    <property type="project" value="TreeGrafter"/>
</dbReference>
<keyword evidence="3" id="KW-1185">Reference proteome</keyword>
<dbReference type="STRING" id="42155.A0A0R3R9P1"/>
<dbReference type="InterPro" id="IPR004156">
    <property type="entry name" value="OATP"/>
</dbReference>
<evidence type="ECO:0000313" key="2">
    <source>
        <dbReference type="EMBL" id="VDO50806.1"/>
    </source>
</evidence>
<evidence type="ECO:0000313" key="3">
    <source>
        <dbReference type="Proteomes" id="UP000280834"/>
    </source>
</evidence>
<organism evidence="4">
    <name type="scientific">Brugia timori</name>
    <dbReference type="NCBI Taxonomy" id="42155"/>
    <lineage>
        <taxon>Eukaryota</taxon>
        <taxon>Metazoa</taxon>
        <taxon>Ecdysozoa</taxon>
        <taxon>Nematoda</taxon>
        <taxon>Chromadorea</taxon>
        <taxon>Rhabditida</taxon>
        <taxon>Spirurina</taxon>
        <taxon>Spiruromorpha</taxon>
        <taxon>Filarioidea</taxon>
        <taxon>Onchocercidae</taxon>
        <taxon>Brugia</taxon>
    </lineage>
</organism>
<dbReference type="GO" id="GO:0016323">
    <property type="term" value="C:basolateral plasma membrane"/>
    <property type="evidence" value="ECO:0007669"/>
    <property type="project" value="TreeGrafter"/>
</dbReference>
<protein>
    <submittedName>
        <fullName evidence="2 4">Uncharacterized protein</fullName>
    </submittedName>
</protein>
<name>A0A0R3R9P1_9BILA</name>
<keyword evidence="1" id="KW-0812">Transmembrane</keyword>
<dbReference type="GO" id="GO:0015347">
    <property type="term" value="F:sodium-independent organic anion transmembrane transporter activity"/>
    <property type="evidence" value="ECO:0007669"/>
    <property type="project" value="TreeGrafter"/>
</dbReference>
<dbReference type="AlphaFoldDB" id="A0A0R3R9P1"/>
<dbReference type="WBParaSite" id="BTMF_0001675401-mRNA-1">
    <property type="protein sequence ID" value="BTMF_0001675401-mRNA-1"/>
    <property type="gene ID" value="BTMF_0001675401"/>
</dbReference>
<gene>
    <name evidence="2" type="ORF">BTMF_LOCUS14728</name>
</gene>
<reference evidence="4" key="1">
    <citation type="submission" date="2017-02" db="UniProtKB">
        <authorList>
            <consortium name="WormBaseParasite"/>
        </authorList>
    </citation>
    <scope>IDENTIFICATION</scope>
</reference>
<keyword evidence="1" id="KW-0472">Membrane</keyword>
<reference evidence="2 3" key="2">
    <citation type="submission" date="2018-11" db="EMBL/GenBank/DDBJ databases">
        <authorList>
            <consortium name="Pathogen Informatics"/>
        </authorList>
    </citation>
    <scope>NUCLEOTIDE SEQUENCE [LARGE SCALE GENOMIC DNA]</scope>
</reference>
<dbReference type="PANTHER" id="PTHR11388">
    <property type="entry name" value="ORGANIC ANION TRANSPORTER"/>
    <property type="match status" value="1"/>
</dbReference>
<feature type="transmembrane region" description="Helical" evidence="1">
    <location>
        <begin position="104"/>
        <end position="123"/>
    </location>
</feature>
<evidence type="ECO:0000256" key="1">
    <source>
        <dbReference type="SAM" id="Phobius"/>
    </source>
</evidence>
<proteinExistence type="predicted"/>
<dbReference type="PANTHER" id="PTHR11388:SF76">
    <property type="entry name" value="SOLUTE CARRIER ORGANIC ANION TRANSPORTER FAMILY MEMBER"/>
    <property type="match status" value="1"/>
</dbReference>